<dbReference type="GO" id="GO:0030420">
    <property type="term" value="P:establishment of competence for transformation"/>
    <property type="evidence" value="ECO:0007669"/>
    <property type="project" value="InterPro"/>
</dbReference>
<dbReference type="STRING" id="199441.BkAM31D_09595"/>
<dbReference type="KEGG" id="bkw:BkAM31D_09595"/>
<reference evidence="1 2" key="1">
    <citation type="submission" date="2017-04" db="EMBL/GenBank/DDBJ databases">
        <title>Bacillus krulwichiae AM31D Genome sequencing and assembly.</title>
        <authorList>
            <person name="Krulwich T.A."/>
            <person name="Anastor L."/>
            <person name="Ehrlich R."/>
            <person name="Ehrlich G.D."/>
            <person name="Janto B."/>
        </authorList>
    </citation>
    <scope>NUCLEOTIDE SEQUENCE [LARGE SCALE GENOMIC DNA]</scope>
    <source>
        <strain evidence="1 2">AM31D</strain>
    </source>
</reference>
<sequence length="102" mass="11884">MESKKEYVISPDTMVIGPIYNENGYLHSIVMEVHTNYKITKKPYKVMKDSCHYYGSNYNGIREATTQITGFKSKVPICISHYLNLFFFPLESPKMKHAHGFR</sequence>
<proteinExistence type="predicted"/>
<dbReference type="Proteomes" id="UP000193006">
    <property type="component" value="Chromosome"/>
</dbReference>
<protein>
    <submittedName>
        <fullName evidence="1">Competence transcription factor</fullName>
    </submittedName>
</protein>
<dbReference type="InterPro" id="IPR010461">
    <property type="entry name" value="ComK"/>
</dbReference>
<name>A0A1X9M9K3_9BACI</name>
<keyword evidence="2" id="KW-1185">Reference proteome</keyword>
<organism evidence="1 2">
    <name type="scientific">Halalkalibacter krulwichiae</name>
    <dbReference type="NCBI Taxonomy" id="199441"/>
    <lineage>
        <taxon>Bacteria</taxon>
        <taxon>Bacillati</taxon>
        <taxon>Bacillota</taxon>
        <taxon>Bacilli</taxon>
        <taxon>Bacillales</taxon>
        <taxon>Bacillaceae</taxon>
        <taxon>Halalkalibacter</taxon>
    </lineage>
</organism>
<dbReference type="AlphaFoldDB" id="A0A1X9M9K3"/>
<dbReference type="Pfam" id="PF06338">
    <property type="entry name" value="ComK"/>
    <property type="match status" value="1"/>
</dbReference>
<evidence type="ECO:0000313" key="2">
    <source>
        <dbReference type="Proteomes" id="UP000193006"/>
    </source>
</evidence>
<dbReference type="EMBL" id="CP020814">
    <property type="protein sequence ID" value="ARK30086.1"/>
    <property type="molecule type" value="Genomic_DNA"/>
</dbReference>
<evidence type="ECO:0000313" key="1">
    <source>
        <dbReference type="EMBL" id="ARK30086.1"/>
    </source>
</evidence>
<gene>
    <name evidence="1" type="primary">comK</name>
    <name evidence="1" type="ORF">BkAM31D_09595</name>
</gene>
<accession>A0A1X9M9K3</accession>